<dbReference type="Pfam" id="PF01535">
    <property type="entry name" value="PPR"/>
    <property type="match status" value="1"/>
</dbReference>
<protein>
    <submittedName>
        <fullName evidence="4">Putative pentatricopeptide repeat-containing protein</fullName>
    </submittedName>
</protein>
<dbReference type="OrthoDB" id="185373at2759"/>
<dbReference type="GO" id="GO:0007005">
    <property type="term" value="P:mitochondrion organization"/>
    <property type="evidence" value="ECO:0007669"/>
    <property type="project" value="TreeGrafter"/>
</dbReference>
<feature type="repeat" description="PPR" evidence="3">
    <location>
        <begin position="378"/>
        <end position="412"/>
    </location>
</feature>
<keyword evidence="2" id="KW-0677">Repeat</keyword>
<dbReference type="PANTHER" id="PTHR47934">
    <property type="entry name" value="PENTATRICOPEPTIDE REPEAT-CONTAINING PROTEIN PET309, MITOCHONDRIAL"/>
    <property type="match status" value="1"/>
</dbReference>
<name>A0A314XKL9_PRUYE</name>
<dbReference type="GO" id="GO:0006396">
    <property type="term" value="P:RNA processing"/>
    <property type="evidence" value="ECO:0007669"/>
    <property type="project" value="TreeGrafter"/>
</dbReference>
<dbReference type="GO" id="GO:0005739">
    <property type="term" value="C:mitochondrion"/>
    <property type="evidence" value="ECO:0007669"/>
    <property type="project" value="TreeGrafter"/>
</dbReference>
<evidence type="ECO:0000256" key="1">
    <source>
        <dbReference type="ARBA" id="ARBA00007626"/>
    </source>
</evidence>
<sequence>MGFKFKTLTTFSREKNIQQNFKLEFQTQPRTHHSHHPIAHKPLSYLAKVHKFQSPTNPKSETFSKKSQFYFLGRNETTCFVHSVANSDEKARFGEDQDDQTAIFIQNTLKFRRDKPAEEIERALDRCGFVLTEDLVLNVLRRHRSDWKPAYVFFTWACKGGGGTGYLPGSDCFNEILDILGKMRGFDEVSQVLDEMSKREGLINEGTYEILLNRYAAAHRVEEAIFTFYKRKEFGLELDLVAFQKLLMWLCRYKHVEVAETLFNEKGKEFEQDIKTWNIILNGWCVRANVRESKRFWKDIMASKCKPDQFTYGIFINSLTKKGKLGTALKLFRAMWDQDCNPDVVTCNCMIDALCFKKRIPQALEVFQEMNVRGCLPNAATYNSLIKHLCKIRRMEKVYELLDEMEQKGGSCLPNEVTFNCLLKSLKKPEEVPGLLERMEKSRCKMTSDTYNLLLKLYMEWDCEERLRYTWEEMERNGLGPDQPSYTIMIHGFHAKGRIKDFLRYFREMTSKGMIPEPRTEILVNSMNIKWKEDGRQAEKLAKGSDNLTGDLSTDV</sequence>
<proteinExistence type="inferred from homology"/>
<dbReference type="InterPro" id="IPR051114">
    <property type="entry name" value="Mito_RNA_Proc_CCM1"/>
</dbReference>
<dbReference type="PROSITE" id="PS51375">
    <property type="entry name" value="PPR"/>
    <property type="match status" value="5"/>
</dbReference>
<organism evidence="4 5">
    <name type="scientific">Prunus yedoensis var. nudiflora</name>
    <dbReference type="NCBI Taxonomy" id="2094558"/>
    <lineage>
        <taxon>Eukaryota</taxon>
        <taxon>Viridiplantae</taxon>
        <taxon>Streptophyta</taxon>
        <taxon>Embryophyta</taxon>
        <taxon>Tracheophyta</taxon>
        <taxon>Spermatophyta</taxon>
        <taxon>Magnoliopsida</taxon>
        <taxon>eudicotyledons</taxon>
        <taxon>Gunneridae</taxon>
        <taxon>Pentapetalae</taxon>
        <taxon>rosids</taxon>
        <taxon>fabids</taxon>
        <taxon>Rosales</taxon>
        <taxon>Rosaceae</taxon>
        <taxon>Amygdaloideae</taxon>
        <taxon>Amygdaleae</taxon>
        <taxon>Prunus</taxon>
    </lineage>
</organism>
<feature type="repeat" description="PPR" evidence="3">
    <location>
        <begin position="273"/>
        <end position="307"/>
    </location>
</feature>
<comment type="caution">
    <text evidence="4">The sequence shown here is derived from an EMBL/GenBank/DDBJ whole genome shotgun (WGS) entry which is preliminary data.</text>
</comment>
<accession>A0A314XKL9</accession>
<dbReference type="GO" id="GO:0003729">
    <property type="term" value="F:mRNA binding"/>
    <property type="evidence" value="ECO:0007669"/>
    <property type="project" value="TreeGrafter"/>
</dbReference>
<dbReference type="Pfam" id="PF13041">
    <property type="entry name" value="PPR_2"/>
    <property type="match status" value="2"/>
</dbReference>
<feature type="repeat" description="PPR" evidence="3">
    <location>
        <begin position="482"/>
        <end position="516"/>
    </location>
</feature>
<evidence type="ECO:0000313" key="4">
    <source>
        <dbReference type="EMBL" id="PQP94874.1"/>
    </source>
</evidence>
<dbReference type="InterPro" id="IPR002885">
    <property type="entry name" value="PPR_rpt"/>
</dbReference>
<evidence type="ECO:0000313" key="5">
    <source>
        <dbReference type="Proteomes" id="UP000250321"/>
    </source>
</evidence>
<evidence type="ECO:0000256" key="3">
    <source>
        <dbReference type="PROSITE-ProRule" id="PRU00708"/>
    </source>
</evidence>
<dbReference type="InterPro" id="IPR011990">
    <property type="entry name" value="TPR-like_helical_dom_sf"/>
</dbReference>
<dbReference type="STRING" id="2094558.A0A314XKL9"/>
<comment type="similarity">
    <text evidence="1">Belongs to the PPR family. P subfamily.</text>
</comment>
<evidence type="ECO:0000256" key="2">
    <source>
        <dbReference type="ARBA" id="ARBA00022737"/>
    </source>
</evidence>
<dbReference type="NCBIfam" id="TIGR00756">
    <property type="entry name" value="PPR"/>
    <property type="match status" value="6"/>
</dbReference>
<keyword evidence="5" id="KW-1185">Reference proteome</keyword>
<dbReference type="PANTHER" id="PTHR47934:SF28">
    <property type="entry name" value="OS04G0488500 PROTEIN"/>
    <property type="match status" value="1"/>
</dbReference>
<feature type="repeat" description="PPR" evidence="3">
    <location>
        <begin position="343"/>
        <end position="377"/>
    </location>
</feature>
<reference evidence="4 5" key="1">
    <citation type="submission" date="2018-02" db="EMBL/GenBank/DDBJ databases">
        <title>Draft genome of wild Prunus yedoensis var. nudiflora.</title>
        <authorList>
            <person name="Baek S."/>
            <person name="Kim J.-H."/>
            <person name="Choi K."/>
            <person name="Kim G.-B."/>
            <person name="Cho A."/>
            <person name="Jang H."/>
            <person name="Shin C.-H."/>
            <person name="Yu H.-J."/>
            <person name="Mun J.-H."/>
        </authorList>
    </citation>
    <scope>NUCLEOTIDE SEQUENCE [LARGE SCALE GENOMIC DNA]</scope>
    <source>
        <strain evidence="5">cv. Jeju island</strain>
        <tissue evidence="4">Leaf</tissue>
    </source>
</reference>
<dbReference type="Gene3D" id="1.25.40.10">
    <property type="entry name" value="Tetratricopeptide repeat domain"/>
    <property type="match status" value="4"/>
</dbReference>
<feature type="repeat" description="PPR" evidence="3">
    <location>
        <begin position="308"/>
        <end position="342"/>
    </location>
</feature>
<gene>
    <name evidence="4" type="ORF">Pyn_37272</name>
</gene>
<dbReference type="AlphaFoldDB" id="A0A314XKL9"/>
<dbReference type="Proteomes" id="UP000250321">
    <property type="component" value="Unassembled WGS sequence"/>
</dbReference>
<dbReference type="EMBL" id="PJQY01002303">
    <property type="protein sequence ID" value="PQP94874.1"/>
    <property type="molecule type" value="Genomic_DNA"/>
</dbReference>